<accession>A0A3N7JSU4</accession>
<dbReference type="PANTHER" id="PTHR37461:SF1">
    <property type="entry name" value="ANTI-SIGMA-K FACTOR RSKA"/>
    <property type="match status" value="1"/>
</dbReference>
<dbReference type="PANTHER" id="PTHR37461">
    <property type="entry name" value="ANTI-SIGMA-K FACTOR RSKA"/>
    <property type="match status" value="1"/>
</dbReference>
<evidence type="ECO:0000313" key="2">
    <source>
        <dbReference type="EMBL" id="RQP24009.1"/>
    </source>
</evidence>
<dbReference type="EMBL" id="QUSW01000003">
    <property type="protein sequence ID" value="RQP24009.1"/>
    <property type="molecule type" value="Genomic_DNA"/>
</dbReference>
<protein>
    <recommendedName>
        <fullName evidence="1">Anti-sigma K factor RskA C-terminal domain-containing protein</fullName>
    </recommendedName>
</protein>
<evidence type="ECO:0000313" key="3">
    <source>
        <dbReference type="Proteomes" id="UP000267464"/>
    </source>
</evidence>
<dbReference type="Proteomes" id="UP000267464">
    <property type="component" value="Unassembled WGS sequence"/>
</dbReference>
<evidence type="ECO:0000259" key="1">
    <source>
        <dbReference type="Pfam" id="PF10099"/>
    </source>
</evidence>
<dbReference type="GO" id="GO:0016989">
    <property type="term" value="F:sigma factor antagonist activity"/>
    <property type="evidence" value="ECO:0007669"/>
    <property type="project" value="TreeGrafter"/>
</dbReference>
<sequence>MNYLLPQRLDRLAREYALGTMTGRPRRRFEKLLREAPQAARAVTAWQERFTVLAAGVPPLQPRDQVWDGLEKRLFAPAKSAEPAKGPLQWLWNLLSVRSLGGALAGVLLCVVVLRSQPGLIGMEPQSDKLPASYVGLLLDNAGKPAILANSRRQGTQLTVKVLQPVAVPPGKVAQLWAFPAGGKPFPVAVLPPLPEVKSSVTVALPDTSEKLFSNVGRLAISVSDGPARPGEEPPAEFALSGHCVKLW</sequence>
<dbReference type="InterPro" id="IPR018764">
    <property type="entry name" value="RskA_C"/>
</dbReference>
<dbReference type="GO" id="GO:0005886">
    <property type="term" value="C:plasma membrane"/>
    <property type="evidence" value="ECO:0007669"/>
    <property type="project" value="InterPro"/>
</dbReference>
<dbReference type="InterPro" id="IPR051474">
    <property type="entry name" value="Anti-sigma-K/W_factor"/>
</dbReference>
<proteinExistence type="predicted"/>
<dbReference type="OrthoDB" id="8617430at2"/>
<reference evidence="2 3" key="1">
    <citation type="submission" date="2018-08" db="EMBL/GenBank/DDBJ databases">
        <authorList>
            <person name="Khan S.A."/>
            <person name="Jeon C.O."/>
            <person name="Chun B.H."/>
            <person name="Jeong S.E."/>
        </authorList>
    </citation>
    <scope>NUCLEOTIDE SEQUENCE [LARGE SCALE GENOMIC DNA]</scope>
    <source>
        <strain evidence="2 3">S-16</strain>
    </source>
</reference>
<dbReference type="RefSeq" id="WP_124540454.1">
    <property type="nucleotide sequence ID" value="NZ_QUSW01000003.1"/>
</dbReference>
<dbReference type="GO" id="GO:0006417">
    <property type="term" value="P:regulation of translation"/>
    <property type="evidence" value="ECO:0007669"/>
    <property type="project" value="TreeGrafter"/>
</dbReference>
<feature type="domain" description="Anti-sigma K factor RskA C-terminal" evidence="1">
    <location>
        <begin position="103"/>
        <end position="224"/>
    </location>
</feature>
<name>A0A3N7JSU4_9BURK</name>
<organism evidence="2 3">
    <name type="scientific">Piscinibacter terrae</name>
    <dbReference type="NCBI Taxonomy" id="2496871"/>
    <lineage>
        <taxon>Bacteria</taxon>
        <taxon>Pseudomonadati</taxon>
        <taxon>Pseudomonadota</taxon>
        <taxon>Betaproteobacteria</taxon>
        <taxon>Burkholderiales</taxon>
        <taxon>Sphaerotilaceae</taxon>
        <taxon>Piscinibacter</taxon>
    </lineage>
</organism>
<dbReference type="AlphaFoldDB" id="A0A3N7JSU4"/>
<dbReference type="Pfam" id="PF10099">
    <property type="entry name" value="RskA_C"/>
    <property type="match status" value="1"/>
</dbReference>
<keyword evidence="3" id="KW-1185">Reference proteome</keyword>
<reference evidence="2 3" key="2">
    <citation type="submission" date="2018-12" db="EMBL/GenBank/DDBJ databases">
        <title>Rhizobacter gummiphilus sp. nov., a rubber-degrading bacterium isolated from the soil of a botanical garden in Japan.</title>
        <authorList>
            <person name="Shunsuke S.S."/>
        </authorList>
    </citation>
    <scope>NUCLEOTIDE SEQUENCE [LARGE SCALE GENOMIC DNA]</scope>
    <source>
        <strain evidence="2 3">S-16</strain>
    </source>
</reference>
<gene>
    <name evidence="2" type="ORF">DZC73_11725</name>
</gene>
<comment type="caution">
    <text evidence="2">The sequence shown here is derived from an EMBL/GenBank/DDBJ whole genome shotgun (WGS) entry which is preliminary data.</text>
</comment>